<dbReference type="PANTHER" id="PTHR31147:SF55">
    <property type="entry name" value="HXXXD-TYPE ACYL-TRANSFERASE FAMILY PROTEIN"/>
    <property type="match status" value="1"/>
</dbReference>
<dbReference type="Gene3D" id="3.30.559.10">
    <property type="entry name" value="Chloramphenicol acetyltransferase-like domain"/>
    <property type="match status" value="2"/>
</dbReference>
<organism evidence="2 3">
    <name type="scientific">Paspalum notatum var. saurae</name>
    <dbReference type="NCBI Taxonomy" id="547442"/>
    <lineage>
        <taxon>Eukaryota</taxon>
        <taxon>Viridiplantae</taxon>
        <taxon>Streptophyta</taxon>
        <taxon>Embryophyta</taxon>
        <taxon>Tracheophyta</taxon>
        <taxon>Spermatophyta</taxon>
        <taxon>Magnoliopsida</taxon>
        <taxon>Liliopsida</taxon>
        <taxon>Poales</taxon>
        <taxon>Poaceae</taxon>
        <taxon>PACMAD clade</taxon>
        <taxon>Panicoideae</taxon>
        <taxon>Andropogonodae</taxon>
        <taxon>Paspaleae</taxon>
        <taxon>Paspalinae</taxon>
        <taxon>Paspalum</taxon>
    </lineage>
</organism>
<dbReference type="Pfam" id="PF02458">
    <property type="entry name" value="Transferase"/>
    <property type="match status" value="1"/>
</dbReference>
<dbReference type="Proteomes" id="UP001341281">
    <property type="component" value="Chromosome 07"/>
</dbReference>
<sequence>MTKQVPDTTSGVVVTKSSPVVVRPSELELATLPPPSGDTTTVALSSFDRRVPPISVTSLLVFDRTIDAPVETIKAALSRALAHYRPIAGRLDSGAGIITCTDEGVTFVGASASCALADAMAAASHQTEDLALYYPGLLCRDAADPLLMVQVTAFACGGFTVGVTSNHVVADGVGTARFLHAVAELARGVVPSVAPVRRWDDGADCYSSLTASPAISAPRSTIEQEARQRLARVDVVVPSRLIGRIKAAEEQCTVLEAVMAVLWRCRTRAATSPSDADRPALLNFACDMRTLAGAPAGYYGNCLRLQVVPATAGAVAGSSIGQLVRLIRRAKEKVPDLLLPGPGGVPPAPAPRWYEMFNVTDWRNLGLHTVDFGGGVPARVLWHNERTAVPFCVVCPARRKGTAGRGDDGGVDVSSRFLKPEHADAFLAELAALADASSPSAE</sequence>
<evidence type="ECO:0000256" key="1">
    <source>
        <dbReference type="ARBA" id="ARBA00009861"/>
    </source>
</evidence>
<dbReference type="AlphaFoldDB" id="A0AAQ3X3A9"/>
<reference evidence="2 3" key="1">
    <citation type="submission" date="2024-02" db="EMBL/GenBank/DDBJ databases">
        <title>High-quality chromosome-scale genome assembly of Pensacola bahiagrass (Paspalum notatum Flugge var. saurae).</title>
        <authorList>
            <person name="Vega J.M."/>
            <person name="Podio M."/>
            <person name="Orjuela J."/>
            <person name="Siena L.A."/>
            <person name="Pessino S.C."/>
            <person name="Combes M.C."/>
            <person name="Mariac C."/>
            <person name="Albertini E."/>
            <person name="Pupilli F."/>
            <person name="Ortiz J.P.A."/>
            <person name="Leblanc O."/>
        </authorList>
    </citation>
    <scope>NUCLEOTIDE SEQUENCE [LARGE SCALE GENOMIC DNA]</scope>
    <source>
        <strain evidence="2">R1</strain>
        <tissue evidence="2">Leaf</tissue>
    </source>
</reference>
<proteinExistence type="inferred from homology"/>
<dbReference type="EMBL" id="CP144751">
    <property type="protein sequence ID" value="WVZ83321.1"/>
    <property type="molecule type" value="Genomic_DNA"/>
</dbReference>
<dbReference type="InterPro" id="IPR023213">
    <property type="entry name" value="CAT-like_dom_sf"/>
</dbReference>
<accession>A0AAQ3X3A9</accession>
<dbReference type="GO" id="GO:0016747">
    <property type="term" value="F:acyltransferase activity, transferring groups other than amino-acyl groups"/>
    <property type="evidence" value="ECO:0007669"/>
    <property type="project" value="UniProtKB-ARBA"/>
</dbReference>
<evidence type="ECO:0000313" key="2">
    <source>
        <dbReference type="EMBL" id="WVZ83321.1"/>
    </source>
</evidence>
<protein>
    <submittedName>
        <fullName evidence="2">Uncharacterized protein</fullName>
    </submittedName>
</protein>
<dbReference type="InterPro" id="IPR050898">
    <property type="entry name" value="Plant_acyltransferase"/>
</dbReference>
<name>A0AAQ3X3A9_PASNO</name>
<gene>
    <name evidence="2" type="ORF">U9M48_030482</name>
</gene>
<keyword evidence="3" id="KW-1185">Reference proteome</keyword>
<dbReference type="PANTHER" id="PTHR31147">
    <property type="entry name" value="ACYL TRANSFERASE 4"/>
    <property type="match status" value="1"/>
</dbReference>
<evidence type="ECO:0000313" key="3">
    <source>
        <dbReference type="Proteomes" id="UP001341281"/>
    </source>
</evidence>
<comment type="similarity">
    <text evidence="1">Belongs to the plant acyltransferase family.</text>
</comment>